<dbReference type="Proteomes" id="UP000310189">
    <property type="component" value="Unassembled WGS sequence"/>
</dbReference>
<protein>
    <submittedName>
        <fullName evidence="7">Uncharacterized protein</fullName>
    </submittedName>
</protein>
<organism evidence="7 8">
    <name type="scientific">Wallemia hederae</name>
    <dbReference type="NCBI Taxonomy" id="1540922"/>
    <lineage>
        <taxon>Eukaryota</taxon>
        <taxon>Fungi</taxon>
        <taxon>Dikarya</taxon>
        <taxon>Basidiomycota</taxon>
        <taxon>Wallemiomycotina</taxon>
        <taxon>Wallemiomycetes</taxon>
        <taxon>Wallemiales</taxon>
        <taxon>Wallemiaceae</taxon>
        <taxon>Wallemia</taxon>
    </lineage>
</organism>
<feature type="region of interest" description="Disordered" evidence="6">
    <location>
        <begin position="501"/>
        <end position="528"/>
    </location>
</feature>
<evidence type="ECO:0000256" key="5">
    <source>
        <dbReference type="ARBA" id="ARBA00023242"/>
    </source>
</evidence>
<evidence type="ECO:0000256" key="2">
    <source>
        <dbReference type="ARBA" id="ARBA00005330"/>
    </source>
</evidence>
<evidence type="ECO:0000313" key="7">
    <source>
        <dbReference type="EMBL" id="TIA89470.1"/>
    </source>
</evidence>
<comment type="caution">
    <text evidence="7">The sequence shown here is derived from an EMBL/GenBank/DDBJ whole genome shotgun (WGS) entry which is preliminary data.</text>
</comment>
<sequence>MVRGLKEFNEPLELINERLSNTSTYAQIDSISTQLKEYSREASTILTKLDTDSKAVDEHYSGIKAADKKRKRDDDAVAAAAATPPAAPKPVTATSSPTTSTSTPTAQNLTQTTLNPFRLKIQTNKPKKSIAFDLPSTSQIPRPPRTKPLPPTAKTQDVVNDDFVDKKPASQTQISSFYASIEPYLRPLGEDDLMFLSAKGDDVTPYTIPPLGRPYLSVWEAEDAGLPFTSIDPPTMPTLARPTLTAQDVTDDGLLNEDVSLGVLSERLVSALLPTTTTSSAGSADEQLKEEAKRVTTADTPDRVAVGVLDDALRRELVSIGILSESDLGPTQPIDDEISTQLSQLQHILKAQSQMNASRRLHLLDRARERIAAQEYVQLLTDIEKTIEAGWTKRQKQLARIKKKKTEKAAQIAQQHAAINSGKLPAQSGTSTPTQQAQNSSYADIMSDLGDNVKKAIECRSMLIKNVGKVLMQENDINPGKYFGVREQEPGAVTANIRDSVDVSEKEASMAPEEEDTDSPIVGGVRLR</sequence>
<dbReference type="OrthoDB" id="1232at2759"/>
<keyword evidence="8" id="KW-1185">Reference proteome</keyword>
<dbReference type="PANTHER" id="PTHR13556:SF2">
    <property type="entry name" value="TRANSCRIPTIONAL ADAPTER 3"/>
    <property type="match status" value="1"/>
</dbReference>
<feature type="region of interest" description="Disordered" evidence="6">
    <location>
        <begin position="65"/>
        <end position="107"/>
    </location>
</feature>
<evidence type="ECO:0000313" key="8">
    <source>
        <dbReference type="Proteomes" id="UP000310189"/>
    </source>
</evidence>
<accession>A0A4T0FMU0</accession>
<dbReference type="InterPro" id="IPR019340">
    <property type="entry name" value="Histone_AcTrfase_su3"/>
</dbReference>
<dbReference type="GO" id="GO:0000124">
    <property type="term" value="C:SAGA complex"/>
    <property type="evidence" value="ECO:0007669"/>
    <property type="project" value="TreeGrafter"/>
</dbReference>
<dbReference type="Pfam" id="PF10198">
    <property type="entry name" value="Ada3"/>
    <property type="match status" value="1"/>
</dbReference>
<comment type="subcellular location">
    <subcellularLocation>
        <location evidence="1">Nucleus</location>
    </subcellularLocation>
</comment>
<proteinExistence type="inferred from homology"/>
<feature type="compositionally biased region" description="Low complexity" evidence="6">
    <location>
        <begin position="77"/>
        <end position="106"/>
    </location>
</feature>
<feature type="region of interest" description="Disordered" evidence="6">
    <location>
        <begin position="133"/>
        <end position="156"/>
    </location>
</feature>
<feature type="compositionally biased region" description="Polar residues" evidence="6">
    <location>
        <begin position="427"/>
        <end position="439"/>
    </location>
</feature>
<evidence type="ECO:0000256" key="6">
    <source>
        <dbReference type="SAM" id="MobiDB-lite"/>
    </source>
</evidence>
<comment type="similarity">
    <text evidence="2">Belongs to the NGG1 family.</text>
</comment>
<reference evidence="7 8" key="1">
    <citation type="submission" date="2019-03" db="EMBL/GenBank/DDBJ databases">
        <title>Sequencing 23 genomes of Wallemia ichthyophaga.</title>
        <authorList>
            <person name="Gostincar C."/>
        </authorList>
    </citation>
    <scope>NUCLEOTIDE SEQUENCE [LARGE SCALE GENOMIC DNA]</scope>
    <source>
        <strain evidence="7 8">EXF-5753</strain>
    </source>
</reference>
<gene>
    <name evidence="7" type="ORF">E3P99_02059</name>
</gene>
<evidence type="ECO:0000256" key="4">
    <source>
        <dbReference type="ARBA" id="ARBA00023163"/>
    </source>
</evidence>
<name>A0A4T0FMU0_9BASI</name>
<dbReference type="AlphaFoldDB" id="A0A4T0FMU0"/>
<dbReference type="GO" id="GO:0003713">
    <property type="term" value="F:transcription coactivator activity"/>
    <property type="evidence" value="ECO:0007669"/>
    <property type="project" value="TreeGrafter"/>
</dbReference>
<feature type="compositionally biased region" description="Pro residues" evidence="6">
    <location>
        <begin position="141"/>
        <end position="151"/>
    </location>
</feature>
<dbReference type="GO" id="GO:0006357">
    <property type="term" value="P:regulation of transcription by RNA polymerase II"/>
    <property type="evidence" value="ECO:0007669"/>
    <property type="project" value="TreeGrafter"/>
</dbReference>
<feature type="region of interest" description="Disordered" evidence="6">
    <location>
        <begin position="418"/>
        <end position="439"/>
    </location>
</feature>
<dbReference type="PANTHER" id="PTHR13556">
    <property type="entry name" value="TRANSCRIPTIONAL ADAPTER 3-RELATED"/>
    <property type="match status" value="1"/>
</dbReference>
<keyword evidence="3" id="KW-0805">Transcription regulation</keyword>
<evidence type="ECO:0000256" key="3">
    <source>
        <dbReference type="ARBA" id="ARBA00023015"/>
    </source>
</evidence>
<dbReference type="GO" id="GO:0005634">
    <property type="term" value="C:nucleus"/>
    <property type="evidence" value="ECO:0007669"/>
    <property type="project" value="UniProtKB-SubCell"/>
</dbReference>
<keyword evidence="4" id="KW-0804">Transcription</keyword>
<evidence type="ECO:0000256" key="1">
    <source>
        <dbReference type="ARBA" id="ARBA00004123"/>
    </source>
</evidence>
<keyword evidence="5" id="KW-0539">Nucleus</keyword>
<dbReference type="EMBL" id="SPNW01000027">
    <property type="protein sequence ID" value="TIA89470.1"/>
    <property type="molecule type" value="Genomic_DNA"/>
</dbReference>